<dbReference type="SMART" id="SM00360">
    <property type="entry name" value="RRM"/>
    <property type="match status" value="1"/>
</dbReference>
<feature type="compositionally biased region" description="Low complexity" evidence="2">
    <location>
        <begin position="580"/>
        <end position="596"/>
    </location>
</feature>
<feature type="compositionally biased region" description="Basic and acidic residues" evidence="2">
    <location>
        <begin position="701"/>
        <end position="712"/>
    </location>
</feature>
<protein>
    <recommendedName>
        <fullName evidence="3">RRM domain-containing protein</fullName>
    </recommendedName>
</protein>
<feature type="compositionally biased region" description="Polar residues" evidence="2">
    <location>
        <begin position="905"/>
        <end position="936"/>
    </location>
</feature>
<reference evidence="4 5" key="1">
    <citation type="journal article" date="2018" name="New Phytol.">
        <title>Comparative genomics and transcriptomics depict ericoid mycorrhizal fungi as versatile saprotrophs and plant mutualists.</title>
        <authorList>
            <person name="Martino E."/>
            <person name="Morin E."/>
            <person name="Grelet G.A."/>
            <person name="Kuo A."/>
            <person name="Kohler A."/>
            <person name="Daghino S."/>
            <person name="Barry K.W."/>
            <person name="Cichocki N."/>
            <person name="Clum A."/>
            <person name="Dockter R.B."/>
            <person name="Hainaut M."/>
            <person name="Kuo R.C."/>
            <person name="LaButti K."/>
            <person name="Lindahl B.D."/>
            <person name="Lindquist E.A."/>
            <person name="Lipzen A."/>
            <person name="Khouja H.R."/>
            <person name="Magnuson J."/>
            <person name="Murat C."/>
            <person name="Ohm R.A."/>
            <person name="Singer S.W."/>
            <person name="Spatafora J.W."/>
            <person name="Wang M."/>
            <person name="Veneault-Fourrey C."/>
            <person name="Henrissat B."/>
            <person name="Grigoriev I.V."/>
            <person name="Martin F.M."/>
            <person name="Perotto S."/>
        </authorList>
    </citation>
    <scope>NUCLEOTIDE SEQUENCE [LARGE SCALE GENOMIC DNA]</scope>
    <source>
        <strain evidence="4 5">ATCC 22711</strain>
    </source>
</reference>
<dbReference type="InterPro" id="IPR012677">
    <property type="entry name" value="Nucleotide-bd_a/b_plait_sf"/>
</dbReference>
<feature type="compositionally biased region" description="Polar residues" evidence="2">
    <location>
        <begin position="753"/>
        <end position="771"/>
    </location>
</feature>
<dbReference type="Pfam" id="PF00076">
    <property type="entry name" value="RRM_1"/>
    <property type="match status" value="1"/>
</dbReference>
<feature type="domain" description="RRM" evidence="3">
    <location>
        <begin position="493"/>
        <end position="571"/>
    </location>
</feature>
<name>A0A2T3B593_AMORE</name>
<keyword evidence="1" id="KW-0694">RNA-binding</keyword>
<dbReference type="SUPFAM" id="SSF54928">
    <property type="entry name" value="RNA-binding domain, RBD"/>
    <property type="match status" value="1"/>
</dbReference>
<feature type="region of interest" description="Disordered" evidence="2">
    <location>
        <begin position="696"/>
        <end position="771"/>
    </location>
</feature>
<organism evidence="4 5">
    <name type="scientific">Amorphotheca resinae ATCC 22711</name>
    <dbReference type="NCBI Taxonomy" id="857342"/>
    <lineage>
        <taxon>Eukaryota</taxon>
        <taxon>Fungi</taxon>
        <taxon>Dikarya</taxon>
        <taxon>Ascomycota</taxon>
        <taxon>Pezizomycotina</taxon>
        <taxon>Leotiomycetes</taxon>
        <taxon>Helotiales</taxon>
        <taxon>Amorphothecaceae</taxon>
        <taxon>Amorphotheca</taxon>
    </lineage>
</organism>
<dbReference type="InParanoid" id="A0A2T3B593"/>
<dbReference type="EMBL" id="KZ679009">
    <property type="protein sequence ID" value="PSS21927.1"/>
    <property type="molecule type" value="Genomic_DNA"/>
</dbReference>
<evidence type="ECO:0000256" key="2">
    <source>
        <dbReference type="SAM" id="MobiDB-lite"/>
    </source>
</evidence>
<feature type="compositionally biased region" description="Polar residues" evidence="2">
    <location>
        <begin position="949"/>
        <end position="963"/>
    </location>
</feature>
<evidence type="ECO:0000313" key="4">
    <source>
        <dbReference type="EMBL" id="PSS21927.1"/>
    </source>
</evidence>
<evidence type="ECO:0000259" key="3">
    <source>
        <dbReference type="PROSITE" id="PS50102"/>
    </source>
</evidence>
<dbReference type="PROSITE" id="PS50102">
    <property type="entry name" value="RRM"/>
    <property type="match status" value="1"/>
</dbReference>
<feature type="region of interest" description="Disordered" evidence="2">
    <location>
        <begin position="569"/>
        <end position="643"/>
    </location>
</feature>
<dbReference type="AlphaFoldDB" id="A0A2T3B593"/>
<sequence length="1133" mass="125449">MANIGPLAAHAAAYLEVILPQKFYNSIPQDAPALFSTNNGARAKRQLDSPPPAPMVRSDFDGEVQRMAALLRDRLPHITGQITNPTSWVDLYYFFDAVDLWVEGASFLYYVLSHISRDNQIALQTAINREKEAIIFQYAGEWVANNVDRIAHLPNQIDFVDLFSQANKDDIFGFRVDELVMMKEALRFHHAQLGGKQDKAAAADLQHLSPPQNPIHDQSQQVQQGLAPVMQHGQPVATQPQQVQQGLTPLMQHGQPVITQPFSGIDRGDQNHPKIMRVHPVHPQLQTYSHFMESQRMISAAIPNPPTGPSHFPREHNNQQREPGYRGYSPNDTGRSVRAQPKGNFPYGPPNRSNPNDRRFVPSPPRGSPPGLGSQANQPIYVHNSQCLTPPHQADAPNPAHVLSDPLPARKGFSNDARVWNNSYQKSAFDQQSQYFGKSFEKSAPAPQPQVYNYHSHSVPFQGHPDAKVTDKSSTFYYMKGLRNQRPDFYSNRSLYVNGADVDTFTSHALKNMMSEVGEVEYISYLYATSMGTGPAFVSFKEEHSLQAAIKRFDGIILPSGRRLDVQFPARYQPSRDRSGSQSSQPYYSNQYHQSSGRFNNNRAFRKNSAPQRQYTRSDQAGGSAKSHVNSPETHGNQNAPRSPLTYSFQAQLMALPTFKMPLPAEPLRSSISEVIQHQSAINRLGQMPLGPIDGYPNFKKFNEPHSEKSQWNKENSPVKKTSTTPKKGHFNAHSAENNQKGNRKKKGPKQNAHFSSTRPTPATTPVKTPFQVNLTETVTVDIHQERVPSPPADLVAKLSDTLKAAKEVSVVDSKPQAQSHGTSTDESKPQLEQASDPPKSETVNQADISTLAIESREVSPGFERSKSRKLKKNQKKSIPKLDTTDSGMNAAGSAAGAITPTSTDTSDYKSANTSFSHQSSRNTSFTSTKSDNSLSAMDKLIQEKDDTSTSLFKQNRVVTPTDTARHSKSCSSSSSSSIETPKPRKSQKQRRLSYSKDQSLTLELINNSHTKTKLKSTKLDGEKLGAGNLKSGTDTIDSETHKKVEALMSSLEDPEQWPALGSAKASLSNIADGKPPAIPTLQPMNERIAAVVQKNSNVIIPAVPLNMIPRRRNSTIEPDSEAWPRVRKCIGK</sequence>
<dbReference type="Proteomes" id="UP000241818">
    <property type="component" value="Unassembled WGS sequence"/>
</dbReference>
<feature type="compositionally biased region" description="Low complexity" evidence="2">
    <location>
        <begin position="887"/>
        <end position="904"/>
    </location>
</feature>
<dbReference type="GeneID" id="36573687"/>
<feature type="compositionally biased region" description="Polar residues" evidence="2">
    <location>
        <begin position="375"/>
        <end position="388"/>
    </location>
</feature>
<feature type="region of interest" description="Disordered" evidence="2">
    <location>
        <begin position="808"/>
        <end position="999"/>
    </location>
</feature>
<dbReference type="RefSeq" id="XP_024722082.1">
    <property type="nucleotide sequence ID" value="XM_024865606.1"/>
</dbReference>
<dbReference type="InterPro" id="IPR000504">
    <property type="entry name" value="RRM_dom"/>
</dbReference>
<dbReference type="OrthoDB" id="3941926at2759"/>
<feature type="region of interest" description="Disordered" evidence="2">
    <location>
        <begin position="300"/>
        <end position="409"/>
    </location>
</feature>
<keyword evidence="5" id="KW-1185">Reference proteome</keyword>
<feature type="compositionally biased region" description="Basic residues" evidence="2">
    <location>
        <begin position="984"/>
        <end position="994"/>
    </location>
</feature>
<dbReference type="GO" id="GO:0003723">
    <property type="term" value="F:RNA binding"/>
    <property type="evidence" value="ECO:0007669"/>
    <property type="project" value="UniProtKB-UniRule"/>
</dbReference>
<feature type="compositionally biased region" description="Polar residues" evidence="2">
    <location>
        <begin position="597"/>
        <end position="643"/>
    </location>
</feature>
<feature type="region of interest" description="Disordered" evidence="2">
    <location>
        <begin position="441"/>
        <end position="467"/>
    </location>
</feature>
<gene>
    <name evidence="4" type="ORF">M430DRAFT_274191</name>
</gene>
<dbReference type="Gene3D" id="3.30.70.330">
    <property type="match status" value="1"/>
</dbReference>
<dbReference type="InterPro" id="IPR035979">
    <property type="entry name" value="RBD_domain_sf"/>
</dbReference>
<evidence type="ECO:0000313" key="5">
    <source>
        <dbReference type="Proteomes" id="UP000241818"/>
    </source>
</evidence>
<accession>A0A2T3B593</accession>
<proteinExistence type="predicted"/>
<evidence type="ECO:0000256" key="1">
    <source>
        <dbReference type="PROSITE-ProRule" id="PRU00176"/>
    </source>
</evidence>
<dbReference type="CDD" id="cd00590">
    <property type="entry name" value="RRM_SF"/>
    <property type="match status" value="1"/>
</dbReference>
<feature type="compositionally biased region" description="Basic residues" evidence="2">
    <location>
        <begin position="867"/>
        <end position="879"/>
    </location>
</feature>